<dbReference type="SUPFAM" id="SSF53850">
    <property type="entry name" value="Periplasmic binding protein-like II"/>
    <property type="match status" value="1"/>
</dbReference>
<comment type="caution">
    <text evidence="2">The sequence shown here is derived from an EMBL/GenBank/DDBJ whole genome shotgun (WGS) entry which is preliminary data.</text>
</comment>
<evidence type="ECO:0000313" key="3">
    <source>
        <dbReference type="Proteomes" id="UP001371218"/>
    </source>
</evidence>
<keyword evidence="3" id="KW-1185">Reference proteome</keyword>
<dbReference type="Gene3D" id="3.40.190.10">
    <property type="entry name" value="Periplasmic binding protein-like II"/>
    <property type="match status" value="1"/>
</dbReference>
<feature type="signal peptide" evidence="1">
    <location>
        <begin position="1"/>
        <end position="20"/>
    </location>
</feature>
<sequence>MKIRLIATAALMAAAGSSHALSLAAIDSARSAGTLKEVVIFGASAQTPMLAAYLKNVVCAGAADYDEFWNDASGKNFRAYSCTMSIASGYPKGSKLLVIKRDKDGSIYGVNQVANNTAGQSMVVSSAACSAYNHAVTPAATCGTTAPQTPIAGISDVEPALFSKAFKIGNAANQYLNQPDPASTDDAGNAWAVPTTAALNGLDIASAGQTIFGVAVSKTLRNALQSAQGLTVNSDADADMPSLSRAFIAGALSGFVRGGPVATYANWSAVTGVAADAAKNVVVCRRTRGSGTQAVSNAFFLEMGPMADTAVGMLSPVASGAAANTDGTPVPGLVVNEGSGTGDVETCLGTTHTNDFALGVVSREKDPLVNGKSYRFVKIDGSAPKQALARTGAYPFVYTSSMQWRKTTNAPDAQTKSFLIGIRANAVTSNKISLYASSEAKGGLLASPHKWQVATDTCGTATDADDAIYGSCVERIDVGNTTHNPGSHVYGVANFKTTSSAPLHIVK</sequence>
<dbReference type="RefSeq" id="WP_341427106.1">
    <property type="nucleotide sequence ID" value="NZ_JBBUTG010000011.1"/>
</dbReference>
<dbReference type="EMBL" id="JBBUTG010000011">
    <property type="protein sequence ID" value="MEK8032691.1"/>
    <property type="molecule type" value="Genomic_DNA"/>
</dbReference>
<evidence type="ECO:0000256" key="1">
    <source>
        <dbReference type="SAM" id="SignalP"/>
    </source>
</evidence>
<proteinExistence type="predicted"/>
<organism evidence="2 3">
    <name type="scientific">Ideonella lacteola</name>
    <dbReference type="NCBI Taxonomy" id="2984193"/>
    <lineage>
        <taxon>Bacteria</taxon>
        <taxon>Pseudomonadati</taxon>
        <taxon>Pseudomonadota</taxon>
        <taxon>Betaproteobacteria</taxon>
        <taxon>Burkholderiales</taxon>
        <taxon>Sphaerotilaceae</taxon>
        <taxon>Ideonella</taxon>
    </lineage>
</organism>
<name>A0ABU9BS57_9BURK</name>
<feature type="chain" id="PRO_5047103276" evidence="1">
    <location>
        <begin position="21"/>
        <end position="507"/>
    </location>
</feature>
<dbReference type="Proteomes" id="UP001371218">
    <property type="component" value="Unassembled WGS sequence"/>
</dbReference>
<evidence type="ECO:0000313" key="2">
    <source>
        <dbReference type="EMBL" id="MEK8032691.1"/>
    </source>
</evidence>
<protein>
    <submittedName>
        <fullName evidence="2">Uncharacterized protein</fullName>
    </submittedName>
</protein>
<gene>
    <name evidence="2" type="ORF">AACH06_17870</name>
</gene>
<accession>A0ABU9BS57</accession>
<reference evidence="2 3" key="1">
    <citation type="submission" date="2024-04" db="EMBL/GenBank/DDBJ databases">
        <title>Novel species of the genus Ideonella isolated from streams.</title>
        <authorList>
            <person name="Lu H."/>
        </authorList>
    </citation>
    <scope>NUCLEOTIDE SEQUENCE [LARGE SCALE GENOMIC DNA]</scope>
    <source>
        <strain evidence="2 3">DXS29W</strain>
    </source>
</reference>
<keyword evidence="1" id="KW-0732">Signal</keyword>